<dbReference type="AlphaFoldDB" id="A0AAV4W7D0"/>
<keyword evidence="2" id="KW-1185">Reference proteome</keyword>
<organism evidence="1 2">
    <name type="scientific">Caerostris darwini</name>
    <dbReference type="NCBI Taxonomy" id="1538125"/>
    <lineage>
        <taxon>Eukaryota</taxon>
        <taxon>Metazoa</taxon>
        <taxon>Ecdysozoa</taxon>
        <taxon>Arthropoda</taxon>
        <taxon>Chelicerata</taxon>
        <taxon>Arachnida</taxon>
        <taxon>Araneae</taxon>
        <taxon>Araneomorphae</taxon>
        <taxon>Entelegynae</taxon>
        <taxon>Araneoidea</taxon>
        <taxon>Araneidae</taxon>
        <taxon>Caerostris</taxon>
    </lineage>
</organism>
<dbReference type="Proteomes" id="UP001054837">
    <property type="component" value="Unassembled WGS sequence"/>
</dbReference>
<proteinExistence type="predicted"/>
<accession>A0AAV4W7D0</accession>
<gene>
    <name evidence="1" type="ORF">CDAR_282981</name>
</gene>
<sequence length="68" mass="7974">MQMHVDSPKSMLFFHRHMWDVREGKRGQTSLLIDIACGQETSKEEEDSKGMNNFQVCLQNVLDKLFEE</sequence>
<dbReference type="EMBL" id="BPLQ01014200">
    <property type="protein sequence ID" value="GIY78099.1"/>
    <property type="molecule type" value="Genomic_DNA"/>
</dbReference>
<protein>
    <submittedName>
        <fullName evidence="1">Uncharacterized protein</fullName>
    </submittedName>
</protein>
<comment type="caution">
    <text evidence="1">The sequence shown here is derived from an EMBL/GenBank/DDBJ whole genome shotgun (WGS) entry which is preliminary data.</text>
</comment>
<name>A0AAV4W7D0_9ARAC</name>
<reference evidence="1 2" key="1">
    <citation type="submission" date="2021-06" db="EMBL/GenBank/DDBJ databases">
        <title>Caerostris darwini draft genome.</title>
        <authorList>
            <person name="Kono N."/>
            <person name="Arakawa K."/>
        </authorList>
    </citation>
    <scope>NUCLEOTIDE SEQUENCE [LARGE SCALE GENOMIC DNA]</scope>
</reference>
<evidence type="ECO:0000313" key="1">
    <source>
        <dbReference type="EMBL" id="GIY78099.1"/>
    </source>
</evidence>
<evidence type="ECO:0000313" key="2">
    <source>
        <dbReference type="Proteomes" id="UP001054837"/>
    </source>
</evidence>